<organism evidence="6 7">
    <name type="scientific">Trichoderma longibrachiatum ATCC 18648</name>
    <dbReference type="NCBI Taxonomy" id="983965"/>
    <lineage>
        <taxon>Eukaryota</taxon>
        <taxon>Fungi</taxon>
        <taxon>Dikarya</taxon>
        <taxon>Ascomycota</taxon>
        <taxon>Pezizomycotina</taxon>
        <taxon>Sordariomycetes</taxon>
        <taxon>Hypocreomycetidae</taxon>
        <taxon>Hypocreales</taxon>
        <taxon>Hypocreaceae</taxon>
        <taxon>Trichoderma</taxon>
    </lineage>
</organism>
<comment type="subcellular location">
    <subcellularLocation>
        <location evidence="1">Nucleus</location>
    </subcellularLocation>
</comment>
<dbReference type="OrthoDB" id="4116913at2759"/>
<dbReference type="Proteomes" id="UP000240760">
    <property type="component" value="Unassembled WGS sequence"/>
</dbReference>
<evidence type="ECO:0000256" key="3">
    <source>
        <dbReference type="ARBA" id="ARBA00023125"/>
    </source>
</evidence>
<keyword evidence="7" id="KW-1185">Reference proteome</keyword>
<dbReference type="GO" id="GO:0005634">
    <property type="term" value="C:nucleus"/>
    <property type="evidence" value="ECO:0007669"/>
    <property type="project" value="UniProtKB-SubCell"/>
</dbReference>
<keyword evidence="2" id="KW-0805">Transcription regulation</keyword>
<proteinExistence type="predicted"/>
<keyword evidence="5" id="KW-0539">Nucleus</keyword>
<dbReference type="InterPro" id="IPR050987">
    <property type="entry name" value="AtrR-like"/>
</dbReference>
<dbReference type="EMBL" id="KZ679140">
    <property type="protein sequence ID" value="PTB72893.1"/>
    <property type="molecule type" value="Genomic_DNA"/>
</dbReference>
<dbReference type="InterPro" id="IPR036864">
    <property type="entry name" value="Zn2-C6_fun-type_DNA-bd_sf"/>
</dbReference>
<dbReference type="AlphaFoldDB" id="A0A2T4BUA1"/>
<evidence type="ECO:0000256" key="4">
    <source>
        <dbReference type="ARBA" id="ARBA00023163"/>
    </source>
</evidence>
<evidence type="ECO:0000256" key="5">
    <source>
        <dbReference type="ARBA" id="ARBA00023242"/>
    </source>
</evidence>
<name>A0A2T4BUA1_TRILO</name>
<dbReference type="GO" id="GO:0003677">
    <property type="term" value="F:DNA binding"/>
    <property type="evidence" value="ECO:0007669"/>
    <property type="project" value="UniProtKB-KW"/>
</dbReference>
<evidence type="ECO:0000313" key="6">
    <source>
        <dbReference type="EMBL" id="PTB72893.1"/>
    </source>
</evidence>
<dbReference type="STRING" id="983965.A0A2T4BUA1"/>
<dbReference type="CDD" id="cd12148">
    <property type="entry name" value="fungal_TF_MHR"/>
    <property type="match status" value="1"/>
</dbReference>
<dbReference type="PANTHER" id="PTHR46910:SF37">
    <property type="entry name" value="ZN(II)2CYS6 TRANSCRIPTION FACTOR (EUROFUNG)"/>
    <property type="match status" value="1"/>
</dbReference>
<reference evidence="6 7" key="1">
    <citation type="submission" date="2016-07" db="EMBL/GenBank/DDBJ databases">
        <title>Multiple horizontal gene transfer events from other fungi enriched the ability of initially mycotrophic Trichoderma (Ascomycota) to feed on dead plant biomass.</title>
        <authorList>
            <consortium name="DOE Joint Genome Institute"/>
            <person name="Aerts A."/>
            <person name="Atanasova L."/>
            <person name="Chenthamara K."/>
            <person name="Zhang J."/>
            <person name="Grujic M."/>
            <person name="Henrissat B."/>
            <person name="Kuo A."/>
            <person name="Salamov A."/>
            <person name="Lipzen A."/>
            <person name="Labutti K."/>
            <person name="Barry K."/>
            <person name="Miao Y."/>
            <person name="Rahimi M.J."/>
            <person name="Shen Q."/>
            <person name="Grigoriev I.V."/>
            <person name="Kubicek C.P."/>
            <person name="Druzhinina I.S."/>
        </authorList>
    </citation>
    <scope>NUCLEOTIDE SEQUENCE [LARGE SCALE GENOMIC DNA]</scope>
    <source>
        <strain evidence="6 7">ATCC 18648</strain>
    </source>
</reference>
<evidence type="ECO:0000313" key="7">
    <source>
        <dbReference type="Proteomes" id="UP000240760"/>
    </source>
</evidence>
<dbReference type="GO" id="GO:0000981">
    <property type="term" value="F:DNA-binding transcription factor activity, RNA polymerase II-specific"/>
    <property type="evidence" value="ECO:0007669"/>
    <property type="project" value="InterPro"/>
</dbReference>
<evidence type="ECO:0000256" key="2">
    <source>
        <dbReference type="ARBA" id="ARBA00023015"/>
    </source>
</evidence>
<dbReference type="GO" id="GO:0008270">
    <property type="term" value="F:zinc ion binding"/>
    <property type="evidence" value="ECO:0007669"/>
    <property type="project" value="InterPro"/>
</dbReference>
<accession>A0A2T4BUA1</accession>
<dbReference type="Gene3D" id="4.10.240.10">
    <property type="entry name" value="Zn(2)-C6 fungal-type DNA-binding domain"/>
    <property type="match status" value="1"/>
</dbReference>
<gene>
    <name evidence="6" type="ORF">M440DRAFT_1340985</name>
</gene>
<sequence>MPPIRACDTCFRQKASRSFFIQCLRPDPRLPCNWCSHHDFTCTITRENTKRSKKREDILLERIRQLEQALAERGVPQHLDDTGYPHRLESTPCASQDTAFVGRTKKPSCEDDGVHPHIVIASLLFARNWYHRGFPIVSETGLKWIASRTLLNTTALREYCLSEESGDILCGSWPTPGEKPAPAMATSLPARSLVHDWLSSLPGSSFQILFPALDKVLFEETIEAAYDSRHPMLHRELLSARACLWATLAVAALLKASGRFSSLISREMCAERAQYFVELYNDQEYSPVDINYVQACFLLHKYRLAIGQYETASFMLSAAFRGVERLKGHLYYSTECGTNVETSLLERRRSHLRKLFWLCHTHVQDLILPTDLRTRSVTHDHDLRDPGSHLGHDVFLQKPGETFDVGTMGSISWERILSFLPGDPHLGLLKEKVYELLYSPPALEIIDSELLVRIRQLDNELENWRLAVPPVLRPKLSITPVQGILWNHTFPSYLRSVQLQLEYHFLITFIHTPVRRFGATQGQGTTLPEDLHSAMHSSIDLSLEASRSTLRLLREPIAAVKQDTFWRATVYPIVAAMSLFLNILIHPHAGRPGADIGLILSASEVVDKLRERCVTEYENRHIEQTCEFLRELAKHANGAVEL</sequence>
<protein>
    <submittedName>
        <fullName evidence="6">N-terminal fungal transcription regulatory domain-containing protein</fullName>
    </submittedName>
</protein>
<evidence type="ECO:0000256" key="1">
    <source>
        <dbReference type="ARBA" id="ARBA00004123"/>
    </source>
</evidence>
<keyword evidence="4" id="KW-0804">Transcription</keyword>
<dbReference type="PANTHER" id="PTHR46910">
    <property type="entry name" value="TRANSCRIPTION FACTOR PDR1"/>
    <property type="match status" value="1"/>
</dbReference>
<keyword evidence="3" id="KW-0238">DNA-binding</keyword>